<evidence type="ECO:0000313" key="2">
    <source>
        <dbReference type="Proteomes" id="UP001457282"/>
    </source>
</evidence>
<sequence length="69" mass="7928">MAGLLGSNWVWALNPRALNGCRLGHEVDEVRLVMYGTDWKYGLCWLIDGLPWCGLVVFDFLAVRFVDWL</sequence>
<protein>
    <recommendedName>
        <fullName evidence="3">Transmembrane protein</fullName>
    </recommendedName>
</protein>
<dbReference type="Proteomes" id="UP001457282">
    <property type="component" value="Unassembled WGS sequence"/>
</dbReference>
<dbReference type="EMBL" id="JBEDUW010000290">
    <property type="protein sequence ID" value="KAK9901722.1"/>
    <property type="molecule type" value="Genomic_DNA"/>
</dbReference>
<evidence type="ECO:0008006" key="3">
    <source>
        <dbReference type="Google" id="ProtNLM"/>
    </source>
</evidence>
<gene>
    <name evidence="1" type="ORF">M0R45_001994</name>
</gene>
<proteinExistence type="predicted"/>
<organism evidence="1 2">
    <name type="scientific">Rubus argutus</name>
    <name type="common">Southern blackberry</name>
    <dbReference type="NCBI Taxonomy" id="59490"/>
    <lineage>
        <taxon>Eukaryota</taxon>
        <taxon>Viridiplantae</taxon>
        <taxon>Streptophyta</taxon>
        <taxon>Embryophyta</taxon>
        <taxon>Tracheophyta</taxon>
        <taxon>Spermatophyta</taxon>
        <taxon>Magnoliopsida</taxon>
        <taxon>eudicotyledons</taxon>
        <taxon>Gunneridae</taxon>
        <taxon>Pentapetalae</taxon>
        <taxon>rosids</taxon>
        <taxon>fabids</taxon>
        <taxon>Rosales</taxon>
        <taxon>Rosaceae</taxon>
        <taxon>Rosoideae</taxon>
        <taxon>Rosoideae incertae sedis</taxon>
        <taxon>Rubus</taxon>
    </lineage>
</organism>
<reference evidence="1 2" key="1">
    <citation type="journal article" date="2023" name="G3 (Bethesda)">
        <title>A chromosome-length genome assembly and annotation of blackberry (Rubus argutus, cv. 'Hillquist').</title>
        <authorList>
            <person name="Bruna T."/>
            <person name="Aryal R."/>
            <person name="Dudchenko O."/>
            <person name="Sargent D.J."/>
            <person name="Mead D."/>
            <person name="Buti M."/>
            <person name="Cavallini A."/>
            <person name="Hytonen T."/>
            <person name="Andres J."/>
            <person name="Pham M."/>
            <person name="Weisz D."/>
            <person name="Mascagni F."/>
            <person name="Usai G."/>
            <person name="Natali L."/>
            <person name="Bassil N."/>
            <person name="Fernandez G.E."/>
            <person name="Lomsadze A."/>
            <person name="Armour M."/>
            <person name="Olukolu B."/>
            <person name="Poorten T."/>
            <person name="Britton C."/>
            <person name="Davik J."/>
            <person name="Ashrafi H."/>
            <person name="Aiden E.L."/>
            <person name="Borodovsky M."/>
            <person name="Worthington M."/>
        </authorList>
    </citation>
    <scope>NUCLEOTIDE SEQUENCE [LARGE SCALE GENOMIC DNA]</scope>
    <source>
        <strain evidence="1">PI 553951</strain>
    </source>
</reference>
<comment type="caution">
    <text evidence="1">The sequence shown here is derived from an EMBL/GenBank/DDBJ whole genome shotgun (WGS) entry which is preliminary data.</text>
</comment>
<accession>A0AAW1VK47</accession>
<name>A0AAW1VK47_RUBAR</name>
<dbReference type="AlphaFoldDB" id="A0AAW1VK47"/>
<keyword evidence="2" id="KW-1185">Reference proteome</keyword>
<evidence type="ECO:0000313" key="1">
    <source>
        <dbReference type="EMBL" id="KAK9901722.1"/>
    </source>
</evidence>